<geneLocation type="plasmid" evidence="2">
    <name>pr1cp2</name>
</geneLocation>
<name>A0A1B1KJA7_RHOOP</name>
<evidence type="ECO:0000313" key="1">
    <source>
        <dbReference type="EMBL" id="ANS32683.1"/>
    </source>
</evidence>
<accession>A0A1B1KJA7</accession>
<dbReference type="RefSeq" id="WP_065493968.1">
    <property type="nucleotide sequence ID" value="NZ_CP009113.1"/>
</dbReference>
<dbReference type="AlphaFoldDB" id="A0A1B1KJA7"/>
<evidence type="ECO:0000313" key="2">
    <source>
        <dbReference type="Proteomes" id="UP000186108"/>
    </source>
</evidence>
<organism evidence="1 2">
    <name type="scientific">Rhodococcus opacus</name>
    <name type="common">Nocardia opaca</name>
    <dbReference type="NCBI Taxonomy" id="37919"/>
    <lineage>
        <taxon>Bacteria</taxon>
        <taxon>Bacillati</taxon>
        <taxon>Actinomycetota</taxon>
        <taxon>Actinomycetes</taxon>
        <taxon>Mycobacteriales</taxon>
        <taxon>Nocardiaceae</taxon>
        <taxon>Rhodococcus</taxon>
    </lineage>
</organism>
<dbReference type="PATRIC" id="fig|37919.13.peg.8533"/>
<dbReference type="EMBL" id="CP009113">
    <property type="protein sequence ID" value="ANS32683.1"/>
    <property type="molecule type" value="Genomic_DNA"/>
</dbReference>
<sequence>MTRSTDTITGITIETDGTLQVTDMRVDDFWTSRRIVDGRGAALDAVRDYRLAAYPIGGNGRPGIACLLAGANHRFDTRQPENNAARAIVTRYGAGADIPIRGRAVILAGWETDPRPILELVARELVAQINNDLLAAPSTRMLRTA</sequence>
<proteinExistence type="predicted"/>
<dbReference type="Proteomes" id="UP000186108">
    <property type="component" value="Plasmid pR1CP2"/>
</dbReference>
<keyword evidence="1" id="KW-0614">Plasmid</keyword>
<reference evidence="1 2" key="1">
    <citation type="submission" date="2014-07" db="EMBL/GenBank/DDBJ databases">
        <authorList>
            <person name="Zhang J.E."/>
            <person name="Yang H."/>
            <person name="Guo J."/>
            <person name="Deng Z."/>
            <person name="Luo H."/>
            <person name="Luo M."/>
            <person name="Zhao B."/>
        </authorList>
    </citation>
    <scope>NUCLEOTIDE SEQUENCE [LARGE SCALE GENOMIC DNA]</scope>
    <source>
        <strain evidence="1 2">1CP</strain>
        <plasmid evidence="2">Plasmid pr1cp2</plasmid>
    </source>
</reference>
<gene>
    <name evidence="1" type="ORF">R1CP_40515</name>
</gene>
<protein>
    <submittedName>
        <fullName evidence="1">Uncharacterized protein</fullName>
    </submittedName>
</protein>